<evidence type="ECO:0000313" key="8">
    <source>
        <dbReference type="Proteomes" id="UP000706333"/>
    </source>
</evidence>
<dbReference type="GO" id="GO:0005524">
    <property type="term" value="F:ATP binding"/>
    <property type="evidence" value="ECO:0007669"/>
    <property type="project" value="UniProtKB-KW"/>
</dbReference>
<evidence type="ECO:0000256" key="5">
    <source>
        <dbReference type="SAM" id="MobiDB-lite"/>
    </source>
</evidence>
<proteinExistence type="inferred from homology"/>
<evidence type="ECO:0000256" key="2">
    <source>
        <dbReference type="ARBA" id="ARBA00022448"/>
    </source>
</evidence>
<keyword evidence="2" id="KW-0813">Transport</keyword>
<dbReference type="PANTHER" id="PTHR43553">
    <property type="entry name" value="HEAVY METAL TRANSPORTER"/>
    <property type="match status" value="1"/>
</dbReference>
<dbReference type="Proteomes" id="UP000706333">
    <property type="component" value="Unassembled WGS sequence"/>
</dbReference>
<keyword evidence="4 7" id="KW-0067">ATP-binding</keyword>
<feature type="region of interest" description="Disordered" evidence="5">
    <location>
        <begin position="228"/>
        <end position="264"/>
    </location>
</feature>
<dbReference type="PROSITE" id="PS50893">
    <property type="entry name" value="ABC_TRANSPORTER_2"/>
    <property type="match status" value="1"/>
</dbReference>
<accession>A0A934THA7</accession>
<comment type="caution">
    <text evidence="7">The sequence shown here is derived from an EMBL/GenBank/DDBJ whole genome shotgun (WGS) entry which is preliminary data.</text>
</comment>
<dbReference type="PROSITE" id="PS00211">
    <property type="entry name" value="ABC_TRANSPORTER_1"/>
    <property type="match status" value="1"/>
</dbReference>
<evidence type="ECO:0000256" key="3">
    <source>
        <dbReference type="ARBA" id="ARBA00022741"/>
    </source>
</evidence>
<dbReference type="InterPro" id="IPR003593">
    <property type="entry name" value="AAA+_ATPase"/>
</dbReference>
<comment type="similarity">
    <text evidence="1">Belongs to the ABC transporter superfamily.</text>
</comment>
<sequence length="264" mass="27118">MLEVSGLGVGWPGQPPVLAQLALTLEAGARVGLVGPNGSGKSSLFLTLAGVLPALAGSVRLGGRAVRPGAFHADIGLVFQHAEDQLFCPTLAEDVAFGPRNLGLSGAALEARVAEAMAVCGLEGLSERPVHRLSGGEKRRACIAGVLAMRPRLMLLDEPSAALDLRSRRNLIEVLSGMDQALIVASHDLQLILELCPRVIVIDAGRIRADGPTAEVLGDAALMARHGQEVPPGLLAQARAPSDPPSGGPSGLPSGGPSNHAARR</sequence>
<gene>
    <name evidence="7" type="ORF">CCR87_00450</name>
</gene>
<dbReference type="InterPro" id="IPR050095">
    <property type="entry name" value="ECF_ABC_transporter_ATP-bd"/>
</dbReference>
<dbReference type="SMART" id="SM00382">
    <property type="entry name" value="AAA"/>
    <property type="match status" value="1"/>
</dbReference>
<reference evidence="7" key="1">
    <citation type="submission" date="2017-05" db="EMBL/GenBank/DDBJ databases">
        <authorList>
            <person name="Imhoff J.F."/>
            <person name="Rahn T."/>
            <person name="Kuenzel S."/>
            <person name="Neulinger S.C."/>
        </authorList>
    </citation>
    <scope>NUCLEOTIDE SEQUENCE</scope>
    <source>
        <strain evidence="7">LMG 28126</strain>
    </source>
</reference>
<dbReference type="PANTHER" id="PTHR43553:SF24">
    <property type="entry name" value="ENERGY-COUPLING FACTOR TRANSPORTER ATP-BINDING PROTEIN ECFA1"/>
    <property type="match status" value="1"/>
</dbReference>
<dbReference type="Gene3D" id="3.40.50.300">
    <property type="entry name" value="P-loop containing nucleotide triphosphate hydrolases"/>
    <property type="match status" value="1"/>
</dbReference>
<dbReference type="InterPro" id="IPR015856">
    <property type="entry name" value="ABC_transpr_CbiO/EcfA_su"/>
</dbReference>
<dbReference type="CDD" id="cd03225">
    <property type="entry name" value="ABC_cobalt_CbiO_domain1"/>
    <property type="match status" value="1"/>
</dbReference>
<dbReference type="GO" id="GO:0043190">
    <property type="term" value="C:ATP-binding cassette (ABC) transporter complex"/>
    <property type="evidence" value="ECO:0007669"/>
    <property type="project" value="TreeGrafter"/>
</dbReference>
<dbReference type="AlphaFoldDB" id="A0A934THA7"/>
<dbReference type="GO" id="GO:0016887">
    <property type="term" value="F:ATP hydrolysis activity"/>
    <property type="evidence" value="ECO:0007669"/>
    <property type="project" value="InterPro"/>
</dbReference>
<evidence type="ECO:0000256" key="1">
    <source>
        <dbReference type="ARBA" id="ARBA00005417"/>
    </source>
</evidence>
<evidence type="ECO:0000256" key="4">
    <source>
        <dbReference type="ARBA" id="ARBA00022840"/>
    </source>
</evidence>
<evidence type="ECO:0000313" key="7">
    <source>
        <dbReference type="EMBL" id="MBK5925839.1"/>
    </source>
</evidence>
<dbReference type="InterPro" id="IPR017871">
    <property type="entry name" value="ABC_transporter-like_CS"/>
</dbReference>
<name>A0A934THA7_9RHOB</name>
<organism evidence="7 8">
    <name type="scientific">Rhodobaculum claviforme</name>
    <dbReference type="NCBI Taxonomy" id="1549854"/>
    <lineage>
        <taxon>Bacteria</taxon>
        <taxon>Pseudomonadati</taxon>
        <taxon>Pseudomonadota</taxon>
        <taxon>Alphaproteobacteria</taxon>
        <taxon>Rhodobacterales</taxon>
        <taxon>Paracoccaceae</taxon>
        <taxon>Rhodobaculum</taxon>
    </lineage>
</organism>
<keyword evidence="3" id="KW-0547">Nucleotide-binding</keyword>
<reference evidence="7" key="2">
    <citation type="journal article" date="2020" name="Microorganisms">
        <title>Osmotic Adaptation and Compatible Solute Biosynthesis of Phototrophic Bacteria as Revealed from Genome Analyses.</title>
        <authorList>
            <person name="Imhoff J.F."/>
            <person name="Rahn T."/>
            <person name="Kunzel S."/>
            <person name="Keller A."/>
            <person name="Neulinger S.C."/>
        </authorList>
    </citation>
    <scope>NUCLEOTIDE SEQUENCE</scope>
    <source>
        <strain evidence="7">LMG 28126</strain>
    </source>
</reference>
<dbReference type="EMBL" id="NHSD01000033">
    <property type="protein sequence ID" value="MBK5925839.1"/>
    <property type="molecule type" value="Genomic_DNA"/>
</dbReference>
<feature type="domain" description="ABC transporter" evidence="6">
    <location>
        <begin position="2"/>
        <end position="229"/>
    </location>
</feature>
<keyword evidence="8" id="KW-1185">Reference proteome</keyword>
<dbReference type="InterPro" id="IPR027417">
    <property type="entry name" value="P-loop_NTPase"/>
</dbReference>
<evidence type="ECO:0000259" key="6">
    <source>
        <dbReference type="PROSITE" id="PS50893"/>
    </source>
</evidence>
<dbReference type="Pfam" id="PF00005">
    <property type="entry name" value="ABC_tran"/>
    <property type="match status" value="1"/>
</dbReference>
<dbReference type="SUPFAM" id="SSF52540">
    <property type="entry name" value="P-loop containing nucleoside triphosphate hydrolases"/>
    <property type="match status" value="1"/>
</dbReference>
<protein>
    <submittedName>
        <fullName evidence="7">ABC transporter ATP-binding protein</fullName>
    </submittedName>
</protein>
<dbReference type="InterPro" id="IPR003439">
    <property type="entry name" value="ABC_transporter-like_ATP-bd"/>
</dbReference>
<dbReference type="GO" id="GO:0042626">
    <property type="term" value="F:ATPase-coupled transmembrane transporter activity"/>
    <property type="evidence" value="ECO:0007669"/>
    <property type="project" value="TreeGrafter"/>
</dbReference>